<comment type="similarity">
    <text evidence="2">Belongs to the TonB family.</text>
</comment>
<evidence type="ECO:0000256" key="2">
    <source>
        <dbReference type="ARBA" id="ARBA00006555"/>
    </source>
</evidence>
<dbReference type="OrthoDB" id="7876885at2"/>
<protein>
    <submittedName>
        <fullName evidence="12">Energy transducer TonB</fullName>
    </submittedName>
</protein>
<comment type="subcellular location">
    <subcellularLocation>
        <location evidence="1">Cell inner membrane</location>
        <topology evidence="1">Single-pass membrane protein</topology>
        <orientation evidence="1">Periplasmic side</orientation>
    </subcellularLocation>
</comment>
<evidence type="ECO:0000256" key="6">
    <source>
        <dbReference type="ARBA" id="ARBA00022692"/>
    </source>
</evidence>
<dbReference type="SUPFAM" id="SSF74653">
    <property type="entry name" value="TolA/TonB C-terminal domain"/>
    <property type="match status" value="1"/>
</dbReference>
<dbReference type="AlphaFoldDB" id="A0A398BPY1"/>
<gene>
    <name evidence="12" type="ORF">D2N39_03850</name>
</gene>
<evidence type="ECO:0000313" key="12">
    <source>
        <dbReference type="EMBL" id="RID92819.1"/>
    </source>
</evidence>
<evidence type="ECO:0000256" key="3">
    <source>
        <dbReference type="ARBA" id="ARBA00022448"/>
    </source>
</evidence>
<feature type="compositionally biased region" description="Low complexity" evidence="10">
    <location>
        <begin position="67"/>
        <end position="80"/>
    </location>
</feature>
<keyword evidence="5" id="KW-0997">Cell inner membrane</keyword>
<dbReference type="GO" id="GO:0098797">
    <property type="term" value="C:plasma membrane protein complex"/>
    <property type="evidence" value="ECO:0007669"/>
    <property type="project" value="TreeGrafter"/>
</dbReference>
<evidence type="ECO:0000256" key="8">
    <source>
        <dbReference type="ARBA" id="ARBA00022989"/>
    </source>
</evidence>
<proteinExistence type="inferred from homology"/>
<evidence type="ECO:0000256" key="9">
    <source>
        <dbReference type="ARBA" id="ARBA00023136"/>
    </source>
</evidence>
<sequence>MTARPTLALPLGLRSVLLLAVAALHGVAFVAGWPVAEQPPAPGLREVEILSLAAAGLEPDPAPPQAVPASLPAPLASPAAPVVPPEPPARDLPPEAADLAQPRLAPLPGSDMPLTQSPEAPPAPAPADAAPSVPEPAAAPAEPAAPSREVLVQYGTLVAQAINRLKYYPAAARSEGNSGVVEVTFQLDPAGRVIRSGIARSSGSAALDAAALQMVASADLPPPPNGPFNGRIAIDFRIRK</sequence>
<dbReference type="PANTHER" id="PTHR33446">
    <property type="entry name" value="PROTEIN TONB-RELATED"/>
    <property type="match status" value="1"/>
</dbReference>
<dbReference type="InterPro" id="IPR037682">
    <property type="entry name" value="TonB_C"/>
</dbReference>
<organism evidence="12 13">
    <name type="scientific">Gemmobacter lutimaris</name>
    <dbReference type="NCBI Taxonomy" id="2306023"/>
    <lineage>
        <taxon>Bacteria</taxon>
        <taxon>Pseudomonadati</taxon>
        <taxon>Pseudomonadota</taxon>
        <taxon>Alphaproteobacteria</taxon>
        <taxon>Rhodobacterales</taxon>
        <taxon>Paracoccaceae</taxon>
        <taxon>Gemmobacter</taxon>
    </lineage>
</organism>
<accession>A0A398BPY1</accession>
<evidence type="ECO:0000256" key="10">
    <source>
        <dbReference type="SAM" id="MobiDB-lite"/>
    </source>
</evidence>
<keyword evidence="9" id="KW-0472">Membrane</keyword>
<keyword evidence="6" id="KW-0812">Transmembrane</keyword>
<keyword evidence="8" id="KW-1133">Transmembrane helix</keyword>
<comment type="caution">
    <text evidence="12">The sequence shown here is derived from an EMBL/GenBank/DDBJ whole genome shotgun (WGS) entry which is preliminary data.</text>
</comment>
<feature type="compositionally biased region" description="Low complexity" evidence="10">
    <location>
        <begin position="126"/>
        <end position="145"/>
    </location>
</feature>
<reference evidence="12 13" key="1">
    <citation type="submission" date="2018-09" db="EMBL/GenBank/DDBJ databases">
        <title>Gemmobacter lutimaris sp. nov., a marine bacterium isolated from tidal flat.</title>
        <authorList>
            <person name="Lee D.W."/>
            <person name="Yoo Y."/>
            <person name="Kim J.-J."/>
            <person name="Kim B.S."/>
        </authorList>
    </citation>
    <scope>NUCLEOTIDE SEQUENCE [LARGE SCALE GENOMIC DNA]</scope>
    <source>
        <strain evidence="12 13">YJ-T1-11</strain>
    </source>
</reference>
<dbReference type="Gene3D" id="3.30.1150.10">
    <property type="match status" value="1"/>
</dbReference>
<name>A0A398BPY1_9RHOB</name>
<keyword evidence="13" id="KW-1185">Reference proteome</keyword>
<feature type="domain" description="TonB C-terminal" evidence="11">
    <location>
        <begin position="153"/>
        <end position="240"/>
    </location>
</feature>
<dbReference type="GO" id="GO:0031992">
    <property type="term" value="F:energy transducer activity"/>
    <property type="evidence" value="ECO:0007669"/>
    <property type="project" value="TreeGrafter"/>
</dbReference>
<evidence type="ECO:0000256" key="7">
    <source>
        <dbReference type="ARBA" id="ARBA00022927"/>
    </source>
</evidence>
<evidence type="ECO:0000256" key="5">
    <source>
        <dbReference type="ARBA" id="ARBA00022519"/>
    </source>
</evidence>
<evidence type="ECO:0000256" key="1">
    <source>
        <dbReference type="ARBA" id="ARBA00004383"/>
    </source>
</evidence>
<dbReference type="Pfam" id="PF03544">
    <property type="entry name" value="TonB_C"/>
    <property type="match status" value="1"/>
</dbReference>
<evidence type="ECO:0000313" key="13">
    <source>
        <dbReference type="Proteomes" id="UP000266649"/>
    </source>
</evidence>
<keyword evidence="4" id="KW-1003">Cell membrane</keyword>
<dbReference type="RefSeq" id="WP_119133477.1">
    <property type="nucleotide sequence ID" value="NZ_QXXQ01000002.1"/>
</dbReference>
<evidence type="ECO:0000259" key="11">
    <source>
        <dbReference type="PROSITE" id="PS52015"/>
    </source>
</evidence>
<dbReference type="PROSITE" id="PS52015">
    <property type="entry name" value="TONB_CTD"/>
    <property type="match status" value="1"/>
</dbReference>
<dbReference type="NCBIfam" id="TIGR01352">
    <property type="entry name" value="tonB_Cterm"/>
    <property type="match status" value="1"/>
</dbReference>
<evidence type="ECO:0000256" key="4">
    <source>
        <dbReference type="ARBA" id="ARBA00022475"/>
    </source>
</evidence>
<keyword evidence="7" id="KW-0653">Protein transport</keyword>
<dbReference type="GO" id="GO:0015031">
    <property type="term" value="P:protein transport"/>
    <property type="evidence" value="ECO:0007669"/>
    <property type="project" value="UniProtKB-KW"/>
</dbReference>
<dbReference type="Proteomes" id="UP000266649">
    <property type="component" value="Unassembled WGS sequence"/>
</dbReference>
<dbReference type="PANTHER" id="PTHR33446:SF2">
    <property type="entry name" value="PROTEIN TONB"/>
    <property type="match status" value="1"/>
</dbReference>
<keyword evidence="3" id="KW-0813">Transport</keyword>
<dbReference type="EMBL" id="QXXQ01000002">
    <property type="protein sequence ID" value="RID92819.1"/>
    <property type="molecule type" value="Genomic_DNA"/>
</dbReference>
<dbReference type="InterPro" id="IPR006260">
    <property type="entry name" value="TonB/TolA_C"/>
</dbReference>
<dbReference type="InterPro" id="IPR051045">
    <property type="entry name" value="TonB-dependent_transducer"/>
</dbReference>
<feature type="region of interest" description="Disordered" evidence="10">
    <location>
        <begin position="61"/>
        <end position="145"/>
    </location>
</feature>
<dbReference type="GO" id="GO:0055085">
    <property type="term" value="P:transmembrane transport"/>
    <property type="evidence" value="ECO:0007669"/>
    <property type="project" value="InterPro"/>
</dbReference>